<sequence>MAVQREVRESGTLVLPQNSDLVQTDLEGNPPLPAPCPFPVPVQSVRWRIRIRIANGGIRGERAGTEASGRSAAAVKVAQTSAPHLLRPRTTTTSMMAACETHRYVGVDVGTGSVRACVIDGNGTLLASAASPIRTWHPQPSFYHQSTRDIWQSTVQVVREVMERSHTSADEVMGIGFDATCSMAVLDAEKEAVAVRQGDPDDQNVVLWMDHRAVKMAHHIARTYPSILPSLGGTFDPEHPLPKLAWLHANLPPAHWARIKHAVELPEWMCWRATEGEERSGCSFFASSVCEREPGPVPEQEQALGSTNPTTTRYVHTPPLWHATNLKPLGPDTAYSLLGGQHPAVLPPGHPVPGGFSARAAKEMGLNAGTPVGMALVDAHAGWAGCVAVGVGAGGDDSTVTALRSRLERRMVSTCGTSACHYVATTRAVDVPGVWGPYEGRLGDQGWWVTEGGQGAVGAAIDHVIGTHSAYASVSSEAADRGLSVPNYLNTLLPTLASPSTPDDPSPSPSPSFHYLTRHLHVLPDFHGARSPHPHTHALGTVSGIPLHAPTSTHHLATLYLATLQALAYGIAEVVEAMEAGRGRDGGGGLEVEEIVMGGGLAGNDVWVQTVADVTGRPVIIPPNPTSTSLLGAALLGAHAHFVTESSSSDPGVNAKSTIGASNPPPIPLTTTILRLTATQAPDHVVHPTRDTALREFHERKRKVYADMREQALKWRKWMEEV</sequence>
<dbReference type="Gene3D" id="1.20.58.2240">
    <property type="match status" value="1"/>
</dbReference>
<dbReference type="CDD" id="cd07782">
    <property type="entry name" value="ASKHA_NBD_FGGY_D-RBK"/>
    <property type="match status" value="1"/>
</dbReference>
<evidence type="ECO:0000259" key="5">
    <source>
        <dbReference type="Pfam" id="PF00370"/>
    </source>
</evidence>
<reference evidence="7 8" key="1">
    <citation type="journal article" date="2015" name="Genome Biol. Evol.">
        <title>Phylogenomic analyses indicate that early fungi evolved digesting cell walls of algal ancestors of land plants.</title>
        <authorList>
            <person name="Chang Y."/>
            <person name="Wang S."/>
            <person name="Sekimoto S."/>
            <person name="Aerts A.L."/>
            <person name="Choi C."/>
            <person name="Clum A."/>
            <person name="LaButti K.M."/>
            <person name="Lindquist E.A."/>
            <person name="Yee Ngan C."/>
            <person name="Ohm R.A."/>
            <person name="Salamov A.A."/>
            <person name="Grigoriev I.V."/>
            <person name="Spatafora J.W."/>
            <person name="Berbee M.L."/>
        </authorList>
    </citation>
    <scope>NUCLEOTIDE SEQUENCE [LARGE SCALE GENOMIC DNA]</scope>
    <source>
        <strain evidence="7 8">JEL478</strain>
    </source>
</reference>
<dbReference type="InterPro" id="IPR018484">
    <property type="entry name" value="FGGY_N"/>
</dbReference>
<dbReference type="SUPFAM" id="SSF53067">
    <property type="entry name" value="Actin-like ATPase domain"/>
    <property type="match status" value="2"/>
</dbReference>
<feature type="domain" description="Carbohydrate kinase FGGY N-terminal" evidence="5">
    <location>
        <begin position="104"/>
        <end position="275"/>
    </location>
</feature>
<comment type="similarity">
    <text evidence="1">Belongs to the FGGY kinase family.</text>
</comment>
<dbReference type="GO" id="GO:0019150">
    <property type="term" value="F:D-ribulokinase activity"/>
    <property type="evidence" value="ECO:0007669"/>
    <property type="project" value="TreeGrafter"/>
</dbReference>
<dbReference type="STRING" id="1344416.A0A139A5G0"/>
<dbReference type="InterPro" id="IPR018485">
    <property type="entry name" value="FGGY_C"/>
</dbReference>
<dbReference type="NCBIfam" id="TIGR01315">
    <property type="entry name" value="5C_CHO_kinase"/>
    <property type="match status" value="1"/>
</dbReference>
<accession>A0A139A5G0</accession>
<name>A0A139A5G0_GONPJ</name>
<proteinExistence type="inferred from homology"/>
<dbReference type="InterPro" id="IPR006003">
    <property type="entry name" value="FGGY_RbtK-like"/>
</dbReference>
<dbReference type="GO" id="GO:0005737">
    <property type="term" value="C:cytoplasm"/>
    <property type="evidence" value="ECO:0007669"/>
    <property type="project" value="TreeGrafter"/>
</dbReference>
<dbReference type="Pfam" id="PF02782">
    <property type="entry name" value="FGGY_C"/>
    <property type="match status" value="1"/>
</dbReference>
<dbReference type="Proteomes" id="UP000070544">
    <property type="component" value="Unassembled WGS sequence"/>
</dbReference>
<dbReference type="PANTHER" id="PTHR43435">
    <property type="entry name" value="RIBULOKINASE"/>
    <property type="match status" value="1"/>
</dbReference>
<feature type="region of interest" description="Disordered" evidence="4">
    <location>
        <begin position="646"/>
        <end position="666"/>
    </location>
</feature>
<organism evidence="7 8">
    <name type="scientific">Gonapodya prolifera (strain JEL478)</name>
    <name type="common">Monoblepharis prolifera</name>
    <dbReference type="NCBI Taxonomy" id="1344416"/>
    <lineage>
        <taxon>Eukaryota</taxon>
        <taxon>Fungi</taxon>
        <taxon>Fungi incertae sedis</taxon>
        <taxon>Chytridiomycota</taxon>
        <taxon>Chytridiomycota incertae sedis</taxon>
        <taxon>Monoblepharidomycetes</taxon>
        <taxon>Monoblepharidales</taxon>
        <taxon>Gonapodyaceae</taxon>
        <taxon>Gonapodya</taxon>
    </lineage>
</organism>
<keyword evidence="2" id="KW-0808">Transferase</keyword>
<dbReference type="InterPro" id="IPR043129">
    <property type="entry name" value="ATPase_NBD"/>
</dbReference>
<dbReference type="OMA" id="SCTMTTT"/>
<dbReference type="Gene3D" id="3.30.420.40">
    <property type="match status" value="1"/>
</dbReference>
<dbReference type="AlphaFoldDB" id="A0A139A5G0"/>
<dbReference type="EMBL" id="KQ965797">
    <property type="protein sequence ID" value="KXS11705.1"/>
    <property type="molecule type" value="Genomic_DNA"/>
</dbReference>
<evidence type="ECO:0000313" key="8">
    <source>
        <dbReference type="Proteomes" id="UP000070544"/>
    </source>
</evidence>
<feature type="domain" description="Carbohydrate kinase FGGY C-terminal" evidence="6">
    <location>
        <begin position="412"/>
        <end position="640"/>
    </location>
</feature>
<evidence type="ECO:0000256" key="1">
    <source>
        <dbReference type="ARBA" id="ARBA00009156"/>
    </source>
</evidence>
<keyword evidence="3 7" id="KW-0418">Kinase</keyword>
<dbReference type="GO" id="GO:0019321">
    <property type="term" value="P:pentose metabolic process"/>
    <property type="evidence" value="ECO:0007669"/>
    <property type="project" value="TreeGrafter"/>
</dbReference>
<evidence type="ECO:0000313" key="7">
    <source>
        <dbReference type="EMBL" id="KXS11705.1"/>
    </source>
</evidence>
<evidence type="ECO:0000256" key="3">
    <source>
        <dbReference type="ARBA" id="ARBA00022777"/>
    </source>
</evidence>
<dbReference type="PANTHER" id="PTHR43435:SF4">
    <property type="entry name" value="FGGY CARBOHYDRATE KINASE DOMAIN-CONTAINING PROTEIN"/>
    <property type="match status" value="1"/>
</dbReference>
<feature type="compositionally biased region" description="Polar residues" evidence="4">
    <location>
        <begin position="646"/>
        <end position="661"/>
    </location>
</feature>
<dbReference type="OrthoDB" id="203824at2759"/>
<evidence type="ECO:0000256" key="4">
    <source>
        <dbReference type="SAM" id="MobiDB-lite"/>
    </source>
</evidence>
<evidence type="ECO:0000256" key="2">
    <source>
        <dbReference type="ARBA" id="ARBA00022679"/>
    </source>
</evidence>
<evidence type="ECO:0000259" key="6">
    <source>
        <dbReference type="Pfam" id="PF02782"/>
    </source>
</evidence>
<gene>
    <name evidence="7" type="ORF">M427DRAFT_147577</name>
</gene>
<protein>
    <submittedName>
        <fullName evidence="7">Pentulose kinase</fullName>
    </submittedName>
</protein>
<keyword evidence="8" id="KW-1185">Reference proteome</keyword>
<dbReference type="Pfam" id="PF00370">
    <property type="entry name" value="FGGY_N"/>
    <property type="match status" value="1"/>
</dbReference>